<dbReference type="InterPro" id="IPR057495">
    <property type="entry name" value="AAA_lid_BCS1"/>
</dbReference>
<evidence type="ECO:0000256" key="1">
    <source>
        <dbReference type="ARBA" id="ARBA00004434"/>
    </source>
</evidence>
<dbReference type="CDD" id="cd19510">
    <property type="entry name" value="RecA-like_BCS1"/>
    <property type="match status" value="1"/>
</dbReference>
<feature type="compositionally biased region" description="Pro residues" evidence="12">
    <location>
        <begin position="410"/>
        <end position="427"/>
    </location>
</feature>
<dbReference type="SUPFAM" id="SSF52540">
    <property type="entry name" value="P-loop containing nucleoside triphosphate hydrolases"/>
    <property type="match status" value="1"/>
</dbReference>
<proteinExistence type="inferred from homology"/>
<dbReference type="STRING" id="703135.A0A2A9NGQ7"/>
<keyword evidence="6" id="KW-0378">Hydrolase</keyword>
<evidence type="ECO:0000256" key="12">
    <source>
        <dbReference type="SAM" id="MobiDB-lite"/>
    </source>
</evidence>
<evidence type="ECO:0000259" key="14">
    <source>
        <dbReference type="SMART" id="SM01024"/>
    </source>
</evidence>
<keyword evidence="4" id="KW-0547">Nucleotide-binding</keyword>
<reference evidence="15 16" key="1">
    <citation type="submission" date="2014-02" db="EMBL/GenBank/DDBJ databases">
        <title>Transposable element dynamics among asymbiotic and ectomycorrhizal Amanita fungi.</title>
        <authorList>
            <consortium name="DOE Joint Genome Institute"/>
            <person name="Hess J."/>
            <person name="Skrede I."/>
            <person name="Wolfe B."/>
            <person name="LaButti K."/>
            <person name="Ohm R.A."/>
            <person name="Grigoriev I.V."/>
            <person name="Pringle A."/>
        </authorList>
    </citation>
    <scope>NUCLEOTIDE SEQUENCE [LARGE SCALE GENOMIC DNA]</scope>
    <source>
        <strain evidence="15 16">SKay4041</strain>
    </source>
</reference>
<keyword evidence="5" id="KW-0999">Mitochondrion inner membrane</keyword>
<dbReference type="InterPro" id="IPR014851">
    <property type="entry name" value="BCS1_N"/>
</dbReference>
<evidence type="ECO:0000259" key="13">
    <source>
        <dbReference type="SMART" id="SM00382"/>
    </source>
</evidence>
<evidence type="ECO:0000256" key="7">
    <source>
        <dbReference type="ARBA" id="ARBA00022840"/>
    </source>
</evidence>
<keyword evidence="16" id="KW-1185">Reference proteome</keyword>
<dbReference type="GO" id="GO:0016887">
    <property type="term" value="F:ATP hydrolysis activity"/>
    <property type="evidence" value="ECO:0007669"/>
    <property type="project" value="InterPro"/>
</dbReference>
<evidence type="ECO:0000256" key="11">
    <source>
        <dbReference type="ARBA" id="ARBA00048778"/>
    </source>
</evidence>
<dbReference type="Gene3D" id="3.40.50.300">
    <property type="entry name" value="P-loop containing nucleotide triphosphate hydrolases"/>
    <property type="match status" value="1"/>
</dbReference>
<evidence type="ECO:0008006" key="17">
    <source>
        <dbReference type="Google" id="ProtNLM"/>
    </source>
</evidence>
<keyword evidence="8" id="KW-1133">Transmembrane helix</keyword>
<keyword evidence="10" id="KW-0472">Membrane</keyword>
<evidence type="ECO:0000256" key="4">
    <source>
        <dbReference type="ARBA" id="ARBA00022741"/>
    </source>
</evidence>
<protein>
    <recommendedName>
        <fullName evidence="17">AAA+ ATPase domain-containing protein</fullName>
    </recommendedName>
</protein>
<dbReference type="OrthoDB" id="10251412at2759"/>
<evidence type="ECO:0000313" key="15">
    <source>
        <dbReference type="EMBL" id="PFH50185.1"/>
    </source>
</evidence>
<evidence type="ECO:0000256" key="3">
    <source>
        <dbReference type="ARBA" id="ARBA00022692"/>
    </source>
</evidence>
<evidence type="ECO:0000256" key="9">
    <source>
        <dbReference type="ARBA" id="ARBA00023128"/>
    </source>
</evidence>
<name>A0A2A9NGQ7_9AGAR</name>
<sequence>MGLSYIASMFSHGSSVNANMYEALKLFALGTLMELGRRFCKWAFERFKIRYSISAQFNQGDPAYEWLLNYLTQEKVWNHSQEFIVSAASSQLQCGINLDSGMSAEYIPKYDTPHLFQWKGYWAEIQKMESFNGAGVSHSAHQRPSGGSVLLTMYTRNINALSSLVEEAHFRYLEGRRPHVIVHSIDFHHSASWNVVKRKNRRPLESIVLSEGSLAKIVQDVADFLQTEEWYIQAGIPYRRGYLLYGPPGTGKTSTIYALAGEFGLEIYSLSLSSESVDDNTLHRAVSALPKHSILLLEDIDCAFPSRDHEEFDDVYAWTTHRQKTKTGVTMSGLLNVLDGVGCEDGKLFFATTNYIDRLDPALIRPGRVDMRLEYKLATKSQTFSLFSRFYSRHPGSALVSVAPPISSYPTPPESPVPSHPATPPPSADRDGLAVTFTSLVPEEEFTTAELQGYLLSYRNNPKGAVWHIQEWVKAERIERERRRRALDHARVGTKAATGDRPSKVR</sequence>
<dbReference type="SMART" id="SM01024">
    <property type="entry name" value="BCS1_N"/>
    <property type="match status" value="1"/>
</dbReference>
<dbReference type="GO" id="GO:0005743">
    <property type="term" value="C:mitochondrial inner membrane"/>
    <property type="evidence" value="ECO:0007669"/>
    <property type="project" value="UniProtKB-SubCell"/>
</dbReference>
<dbReference type="Pfam" id="PF25426">
    <property type="entry name" value="AAA_lid_BCS1"/>
    <property type="match status" value="1"/>
</dbReference>
<evidence type="ECO:0000256" key="8">
    <source>
        <dbReference type="ARBA" id="ARBA00022989"/>
    </source>
</evidence>
<accession>A0A2A9NGQ7</accession>
<dbReference type="InterPro" id="IPR027417">
    <property type="entry name" value="P-loop_NTPase"/>
</dbReference>
<dbReference type="PANTHER" id="PTHR23070">
    <property type="entry name" value="BCS1 AAA-TYPE ATPASE"/>
    <property type="match status" value="1"/>
</dbReference>
<evidence type="ECO:0000313" key="16">
    <source>
        <dbReference type="Proteomes" id="UP000242287"/>
    </source>
</evidence>
<evidence type="ECO:0000256" key="10">
    <source>
        <dbReference type="ARBA" id="ARBA00023136"/>
    </source>
</evidence>
<keyword evidence="7" id="KW-0067">ATP-binding</keyword>
<dbReference type="Pfam" id="PF08740">
    <property type="entry name" value="BCS1_N"/>
    <property type="match status" value="1"/>
</dbReference>
<organism evidence="15 16">
    <name type="scientific">Amanita thiersii Skay4041</name>
    <dbReference type="NCBI Taxonomy" id="703135"/>
    <lineage>
        <taxon>Eukaryota</taxon>
        <taxon>Fungi</taxon>
        <taxon>Dikarya</taxon>
        <taxon>Basidiomycota</taxon>
        <taxon>Agaricomycotina</taxon>
        <taxon>Agaricomycetes</taxon>
        <taxon>Agaricomycetidae</taxon>
        <taxon>Agaricales</taxon>
        <taxon>Pluteineae</taxon>
        <taxon>Amanitaceae</taxon>
        <taxon>Amanita</taxon>
    </lineage>
</organism>
<evidence type="ECO:0000256" key="2">
    <source>
        <dbReference type="ARBA" id="ARBA00007448"/>
    </source>
</evidence>
<dbReference type="InterPro" id="IPR003593">
    <property type="entry name" value="AAA+_ATPase"/>
</dbReference>
<keyword evidence="9" id="KW-0496">Mitochondrion</keyword>
<dbReference type="SMART" id="SM00382">
    <property type="entry name" value="AAA"/>
    <property type="match status" value="1"/>
</dbReference>
<evidence type="ECO:0000256" key="5">
    <source>
        <dbReference type="ARBA" id="ARBA00022792"/>
    </source>
</evidence>
<dbReference type="Pfam" id="PF00004">
    <property type="entry name" value="AAA"/>
    <property type="match status" value="1"/>
</dbReference>
<feature type="region of interest" description="Disordered" evidence="12">
    <location>
        <begin position="408"/>
        <end position="432"/>
    </location>
</feature>
<evidence type="ECO:0000256" key="6">
    <source>
        <dbReference type="ARBA" id="ARBA00022801"/>
    </source>
</evidence>
<feature type="domain" description="AAA+ ATPase" evidence="13">
    <location>
        <begin position="238"/>
        <end position="379"/>
    </location>
</feature>
<keyword evidence="3" id="KW-0812">Transmembrane</keyword>
<comment type="subcellular location">
    <subcellularLocation>
        <location evidence="1">Mitochondrion inner membrane</location>
        <topology evidence="1">Single-pass membrane protein</topology>
    </subcellularLocation>
</comment>
<comment type="catalytic activity">
    <reaction evidence="11">
        <text>ATP + H2O = ADP + phosphate + H(+)</text>
        <dbReference type="Rhea" id="RHEA:13065"/>
        <dbReference type="ChEBI" id="CHEBI:15377"/>
        <dbReference type="ChEBI" id="CHEBI:15378"/>
        <dbReference type="ChEBI" id="CHEBI:30616"/>
        <dbReference type="ChEBI" id="CHEBI:43474"/>
        <dbReference type="ChEBI" id="CHEBI:456216"/>
    </reaction>
    <physiologicalReaction direction="left-to-right" evidence="11">
        <dbReference type="Rhea" id="RHEA:13066"/>
    </physiologicalReaction>
</comment>
<dbReference type="AlphaFoldDB" id="A0A2A9NGQ7"/>
<dbReference type="EMBL" id="KZ302009">
    <property type="protein sequence ID" value="PFH50185.1"/>
    <property type="molecule type" value="Genomic_DNA"/>
</dbReference>
<dbReference type="InterPro" id="IPR003959">
    <property type="entry name" value="ATPase_AAA_core"/>
</dbReference>
<feature type="domain" description="BCS1 N-terminal" evidence="14">
    <location>
        <begin position="27"/>
        <end position="207"/>
    </location>
</feature>
<dbReference type="GO" id="GO:0005524">
    <property type="term" value="F:ATP binding"/>
    <property type="evidence" value="ECO:0007669"/>
    <property type="project" value="UniProtKB-KW"/>
</dbReference>
<dbReference type="InterPro" id="IPR050747">
    <property type="entry name" value="Mitochondrial_chaperone_BCS1"/>
</dbReference>
<gene>
    <name evidence="15" type="ORF">AMATHDRAFT_61510</name>
</gene>
<dbReference type="Proteomes" id="UP000242287">
    <property type="component" value="Unassembled WGS sequence"/>
</dbReference>
<comment type="similarity">
    <text evidence="2">Belongs to the AAA ATPase family. BCS1 subfamily.</text>
</comment>